<feature type="domain" description="FAD-binding PCMH-type" evidence="7">
    <location>
        <begin position="172"/>
        <end position="352"/>
    </location>
</feature>
<dbReference type="GO" id="GO:0051537">
    <property type="term" value="F:2 iron, 2 sulfur cluster binding"/>
    <property type="evidence" value="ECO:0007669"/>
    <property type="project" value="InterPro"/>
</dbReference>
<evidence type="ECO:0000313" key="8">
    <source>
        <dbReference type="EMBL" id="EPR40269.1"/>
    </source>
</evidence>
<evidence type="ECO:0000256" key="2">
    <source>
        <dbReference type="ARBA" id="ARBA00022723"/>
    </source>
</evidence>
<evidence type="ECO:0000256" key="3">
    <source>
        <dbReference type="ARBA" id="ARBA00022827"/>
    </source>
</evidence>
<dbReference type="InterPro" id="IPR016208">
    <property type="entry name" value="Ald_Oxase/xanthine_DH-like"/>
</dbReference>
<dbReference type="PROSITE" id="PS51085">
    <property type="entry name" value="2FE2S_FER_2"/>
    <property type="match status" value="1"/>
</dbReference>
<dbReference type="PROSITE" id="PS51387">
    <property type="entry name" value="FAD_PCMH"/>
    <property type="match status" value="1"/>
</dbReference>
<dbReference type="Gene3D" id="3.30.465.10">
    <property type="match status" value="1"/>
</dbReference>
<dbReference type="InterPro" id="IPR002346">
    <property type="entry name" value="Mopterin_DH_FAD-bd"/>
</dbReference>
<dbReference type="InterPro" id="IPR006058">
    <property type="entry name" value="2Fe2S_fd_BS"/>
</dbReference>
<dbReference type="InterPro" id="IPR016169">
    <property type="entry name" value="FAD-bd_PCMH_sub2"/>
</dbReference>
<dbReference type="SUPFAM" id="SSF55447">
    <property type="entry name" value="CO dehydrogenase flavoprotein C-terminal domain-like"/>
    <property type="match status" value="1"/>
</dbReference>
<dbReference type="InterPro" id="IPR002888">
    <property type="entry name" value="2Fe-2S-bd"/>
</dbReference>
<evidence type="ECO:0000313" key="9">
    <source>
        <dbReference type="Proteomes" id="UP000014977"/>
    </source>
</evidence>
<dbReference type="PANTHER" id="PTHR45444">
    <property type="entry name" value="XANTHINE DEHYDROGENASE"/>
    <property type="match status" value="1"/>
</dbReference>
<dbReference type="SMART" id="SM01092">
    <property type="entry name" value="CO_deh_flav_C"/>
    <property type="match status" value="1"/>
</dbReference>
<dbReference type="Proteomes" id="UP000014977">
    <property type="component" value="Unassembled WGS sequence"/>
</dbReference>
<dbReference type="OrthoDB" id="9783813at2"/>
<keyword evidence="3" id="KW-0274">FAD</keyword>
<dbReference type="InterPro" id="IPR005107">
    <property type="entry name" value="CO_DH_flav_C"/>
</dbReference>
<keyword evidence="1" id="KW-0285">Flavoprotein</keyword>
<dbReference type="Pfam" id="PF03450">
    <property type="entry name" value="CO_deh_flav_C"/>
    <property type="match status" value="1"/>
</dbReference>
<proteinExistence type="predicted"/>
<dbReference type="InterPro" id="IPR036683">
    <property type="entry name" value="CO_DH_flav_C_dom_sf"/>
</dbReference>
<evidence type="ECO:0000256" key="4">
    <source>
        <dbReference type="ARBA" id="ARBA00023002"/>
    </source>
</evidence>
<dbReference type="PANTHER" id="PTHR45444:SF3">
    <property type="entry name" value="XANTHINE DEHYDROGENASE"/>
    <property type="match status" value="1"/>
</dbReference>
<keyword evidence="5" id="KW-0408">Iron</keyword>
<dbReference type="Gene3D" id="3.30.390.50">
    <property type="entry name" value="CO dehydrogenase flavoprotein, C-terminal domain"/>
    <property type="match status" value="1"/>
</dbReference>
<dbReference type="Pfam" id="PF01799">
    <property type="entry name" value="Fer2_2"/>
    <property type="match status" value="1"/>
</dbReference>
<dbReference type="AlphaFoldDB" id="S7V1B5"/>
<comment type="caution">
    <text evidence="8">The sequence shown here is derived from an EMBL/GenBank/DDBJ whole genome shotgun (WGS) entry which is preliminary data.</text>
</comment>
<reference evidence="8 9" key="1">
    <citation type="journal article" date="2013" name="Genome Announc.">
        <title>Draft genome sequences for three mercury-methylating, sulfate-reducing bacteria.</title>
        <authorList>
            <person name="Brown S.D."/>
            <person name="Hurt R.A.Jr."/>
            <person name="Gilmour C.C."/>
            <person name="Elias D.A."/>
        </authorList>
    </citation>
    <scope>NUCLEOTIDE SEQUENCE [LARGE SCALE GENOMIC DNA]</scope>
    <source>
        <strain evidence="8 9">DSM 2059</strain>
    </source>
</reference>
<name>S7V1B5_DESML</name>
<evidence type="ECO:0000256" key="5">
    <source>
        <dbReference type="ARBA" id="ARBA00023004"/>
    </source>
</evidence>
<dbReference type="EMBL" id="ATHJ01000084">
    <property type="protein sequence ID" value="EPR40269.1"/>
    <property type="molecule type" value="Genomic_DNA"/>
</dbReference>
<dbReference type="InterPro" id="IPR036010">
    <property type="entry name" value="2Fe-2S_ferredoxin-like_sf"/>
</dbReference>
<sequence>MNTVSVTFILNRRLVTTEIPTDTVLLDHIRTREKLTGTKQACREGDCGACSVLLGRFQEGGLTYRAVNSCLLPMAAVHGCHVVTIEGLNAGTLTPIQQALADNGGVQCGFCTPGFVVAVTAYFLNAKTLNVDDSCSAVSGNLCRCTGYMGIKRALRQLVRQYTVADMEKRLPDLIDRQILPPYFETIPERLAAIPAPPETKPGPDALMVAGGTDLFVHPPQRFADREWVFPDTPQEIRLTPQGCRIKAGTTLETLKNALVMNELFPQFSSDMQMICTPPIRERATIGGNLANASPIADMAVFFLALDAQLLLISRTGERRSVALKNFFKDYKQVDLQIGERIDELRFVCPQPPLSFSFEKVGKRRYADIAGVNSALFMELRQDILQTVHLSAGGVAPVPLYLEKTCAYLSGRPISSAGIRQALDIAQTEITPISDLRGSSEYKRLLLRQLIIAHFVKLLPDFVRAEDLL</sequence>
<dbReference type="InterPro" id="IPR036318">
    <property type="entry name" value="FAD-bd_PCMH-like_sf"/>
</dbReference>
<accession>S7V1B5</accession>
<dbReference type="Gene3D" id="1.10.150.120">
    <property type="entry name" value="[2Fe-2S]-binding domain"/>
    <property type="match status" value="1"/>
</dbReference>
<dbReference type="Pfam" id="PF00111">
    <property type="entry name" value="Fer2"/>
    <property type="match status" value="1"/>
</dbReference>
<keyword evidence="2" id="KW-0479">Metal-binding</keyword>
<keyword evidence="4" id="KW-0560">Oxidoreductase</keyword>
<dbReference type="STRING" id="897.B2D07_18405"/>
<dbReference type="PROSITE" id="PS00197">
    <property type="entry name" value="2FE2S_FER_1"/>
    <property type="match status" value="1"/>
</dbReference>
<dbReference type="InterPro" id="IPR001041">
    <property type="entry name" value="2Fe-2S_ferredoxin-type"/>
</dbReference>
<dbReference type="GO" id="GO:0005506">
    <property type="term" value="F:iron ion binding"/>
    <property type="evidence" value="ECO:0007669"/>
    <property type="project" value="InterPro"/>
</dbReference>
<dbReference type="GO" id="GO:0071949">
    <property type="term" value="F:FAD binding"/>
    <property type="evidence" value="ECO:0007669"/>
    <property type="project" value="InterPro"/>
</dbReference>
<dbReference type="GO" id="GO:0016491">
    <property type="term" value="F:oxidoreductase activity"/>
    <property type="evidence" value="ECO:0007669"/>
    <property type="project" value="UniProtKB-KW"/>
</dbReference>
<protein>
    <submittedName>
        <fullName evidence="8">Molybdopterin dehydrogenase FAD-binding protein</fullName>
    </submittedName>
</protein>
<evidence type="ECO:0000256" key="1">
    <source>
        <dbReference type="ARBA" id="ARBA00022630"/>
    </source>
</evidence>
<dbReference type="InterPro" id="IPR016166">
    <property type="entry name" value="FAD-bd_PCMH"/>
</dbReference>
<feature type="domain" description="2Fe-2S ferredoxin-type" evidence="6">
    <location>
        <begin position="4"/>
        <end position="88"/>
    </location>
</feature>
<keyword evidence="9" id="KW-1185">Reference proteome</keyword>
<evidence type="ECO:0000259" key="7">
    <source>
        <dbReference type="PROSITE" id="PS51387"/>
    </source>
</evidence>
<dbReference type="SUPFAM" id="SSF56176">
    <property type="entry name" value="FAD-binding/transporter-associated domain-like"/>
    <property type="match status" value="1"/>
</dbReference>
<organism evidence="8 9">
    <name type="scientific">Desulfococcus multivorans DSM 2059</name>
    <dbReference type="NCBI Taxonomy" id="1121405"/>
    <lineage>
        <taxon>Bacteria</taxon>
        <taxon>Pseudomonadati</taxon>
        <taxon>Thermodesulfobacteriota</taxon>
        <taxon>Desulfobacteria</taxon>
        <taxon>Desulfobacterales</taxon>
        <taxon>Desulfococcaceae</taxon>
        <taxon>Desulfococcus</taxon>
    </lineage>
</organism>
<dbReference type="RefSeq" id="WP_020877161.1">
    <property type="nucleotide sequence ID" value="NZ_ATHJ01000084.1"/>
</dbReference>
<dbReference type="InterPro" id="IPR036884">
    <property type="entry name" value="2Fe-2S-bd_dom_sf"/>
</dbReference>
<gene>
    <name evidence="8" type="ORF">dsmv_2404</name>
</gene>
<dbReference type="Pfam" id="PF00941">
    <property type="entry name" value="FAD_binding_5"/>
    <property type="match status" value="1"/>
</dbReference>
<evidence type="ECO:0000259" key="6">
    <source>
        <dbReference type="PROSITE" id="PS51085"/>
    </source>
</evidence>
<dbReference type="InterPro" id="IPR012675">
    <property type="entry name" value="Beta-grasp_dom_sf"/>
</dbReference>
<dbReference type="SUPFAM" id="SSF47741">
    <property type="entry name" value="CO dehydrogenase ISP C-domain like"/>
    <property type="match status" value="1"/>
</dbReference>
<dbReference type="CDD" id="cd00207">
    <property type="entry name" value="fer2"/>
    <property type="match status" value="1"/>
</dbReference>
<dbReference type="Gene3D" id="3.10.20.30">
    <property type="match status" value="1"/>
</dbReference>
<dbReference type="eggNOG" id="COG4630">
    <property type="taxonomic scope" value="Bacteria"/>
</dbReference>
<dbReference type="SUPFAM" id="SSF54292">
    <property type="entry name" value="2Fe-2S ferredoxin-like"/>
    <property type="match status" value="1"/>
</dbReference>